<dbReference type="PANTHER" id="PTHR30346">
    <property type="entry name" value="TRANSCRIPTIONAL DUAL REGULATOR HCAR-RELATED"/>
    <property type="match status" value="1"/>
</dbReference>
<keyword evidence="3" id="KW-0238">DNA-binding</keyword>
<proteinExistence type="inferred from homology"/>
<dbReference type="GO" id="GO:0032993">
    <property type="term" value="C:protein-DNA complex"/>
    <property type="evidence" value="ECO:0007669"/>
    <property type="project" value="TreeGrafter"/>
</dbReference>
<dbReference type="Gene3D" id="1.10.10.10">
    <property type="entry name" value="Winged helix-like DNA-binding domain superfamily/Winged helix DNA-binding domain"/>
    <property type="match status" value="1"/>
</dbReference>
<sequence>MQFRLMRNFIVVAEELHMHRAAERLNMAQPALSQQIKTLEERLGVTLFSRANRRLTLTPAGEAFLNKARVAIMMTEQAILDARQTARGEQGVLHLGCVSSAMFDSKLPAALRQLHAKWPDITLSVMTGNVQTLYGAVQSNQLDIAIIRSPLPPLPEDLQSRPFTTEKTVLALPGQHPLAGSAALTLSSLKEEKWIALRDPEGMGLEQYFYDACRGAGIRPSVVQSATDVPTVISLVSAGFGIAMLPASAKAIRIENVVCVEILDRLRESELTLVCHRIIRSEVLKKFLSLLDHTGRPAA</sequence>
<evidence type="ECO:0000256" key="4">
    <source>
        <dbReference type="ARBA" id="ARBA00023163"/>
    </source>
</evidence>
<dbReference type="InterPro" id="IPR005119">
    <property type="entry name" value="LysR_subst-bd"/>
</dbReference>
<dbReference type="SUPFAM" id="SSF46785">
    <property type="entry name" value="Winged helix' DNA-binding domain"/>
    <property type="match status" value="1"/>
</dbReference>
<organism evidence="6 7">
    <name type="scientific">Enterobacter cloacae</name>
    <dbReference type="NCBI Taxonomy" id="550"/>
    <lineage>
        <taxon>Bacteria</taxon>
        <taxon>Pseudomonadati</taxon>
        <taxon>Pseudomonadota</taxon>
        <taxon>Gammaproteobacteria</taxon>
        <taxon>Enterobacterales</taxon>
        <taxon>Enterobacteriaceae</taxon>
        <taxon>Enterobacter</taxon>
        <taxon>Enterobacter cloacae complex</taxon>
    </lineage>
</organism>
<dbReference type="CDD" id="cd08414">
    <property type="entry name" value="PBP2_LTTR_aromatics_like"/>
    <property type="match status" value="1"/>
</dbReference>
<reference evidence="6 7" key="1">
    <citation type="submission" date="2020-06" db="EMBL/GenBank/DDBJ databases">
        <title>Long-read sequencing of DSM26481-BlokeschLab.</title>
        <authorList>
            <person name="Blokesch M."/>
        </authorList>
    </citation>
    <scope>NUCLEOTIDE SEQUENCE [LARGE SCALE GENOMIC DNA]</scope>
    <source>
        <strain evidence="6 7">DSM 26481</strain>
    </source>
</reference>
<dbReference type="SUPFAM" id="SSF53850">
    <property type="entry name" value="Periplasmic binding protein-like II"/>
    <property type="match status" value="1"/>
</dbReference>
<evidence type="ECO:0000256" key="1">
    <source>
        <dbReference type="ARBA" id="ARBA00009437"/>
    </source>
</evidence>
<protein>
    <submittedName>
        <fullName evidence="6">LysR family transcriptional regulator</fullName>
    </submittedName>
</protein>
<gene>
    <name evidence="6" type="ORF">HWQ14_16195</name>
</gene>
<dbReference type="FunFam" id="1.10.10.10:FF:000001">
    <property type="entry name" value="LysR family transcriptional regulator"/>
    <property type="match status" value="1"/>
</dbReference>
<evidence type="ECO:0000259" key="5">
    <source>
        <dbReference type="PROSITE" id="PS50931"/>
    </source>
</evidence>
<dbReference type="PROSITE" id="PS50931">
    <property type="entry name" value="HTH_LYSR"/>
    <property type="match status" value="1"/>
</dbReference>
<dbReference type="Gene3D" id="3.40.190.10">
    <property type="entry name" value="Periplasmic binding protein-like II"/>
    <property type="match status" value="2"/>
</dbReference>
<dbReference type="AlphaFoldDB" id="A0A7H8UH18"/>
<dbReference type="InterPro" id="IPR036390">
    <property type="entry name" value="WH_DNA-bd_sf"/>
</dbReference>
<dbReference type="PRINTS" id="PR00039">
    <property type="entry name" value="HTHLYSR"/>
</dbReference>
<dbReference type="EMBL" id="CP056117">
    <property type="protein sequence ID" value="QKZ99105.1"/>
    <property type="molecule type" value="Genomic_DNA"/>
</dbReference>
<dbReference type="Pfam" id="PF00126">
    <property type="entry name" value="HTH_1"/>
    <property type="match status" value="1"/>
</dbReference>
<evidence type="ECO:0000256" key="2">
    <source>
        <dbReference type="ARBA" id="ARBA00023015"/>
    </source>
</evidence>
<evidence type="ECO:0000313" key="7">
    <source>
        <dbReference type="Proteomes" id="UP000509421"/>
    </source>
</evidence>
<keyword evidence="4" id="KW-0804">Transcription</keyword>
<dbReference type="GO" id="GO:0003700">
    <property type="term" value="F:DNA-binding transcription factor activity"/>
    <property type="evidence" value="ECO:0007669"/>
    <property type="project" value="InterPro"/>
</dbReference>
<comment type="similarity">
    <text evidence="1">Belongs to the LysR transcriptional regulatory family.</text>
</comment>
<accession>A0A7H8UH18</accession>
<dbReference type="PANTHER" id="PTHR30346:SF28">
    <property type="entry name" value="HTH-TYPE TRANSCRIPTIONAL REGULATOR CYNR"/>
    <property type="match status" value="1"/>
</dbReference>
<dbReference type="Proteomes" id="UP000509421">
    <property type="component" value="Chromosome"/>
</dbReference>
<dbReference type="GO" id="GO:0003677">
    <property type="term" value="F:DNA binding"/>
    <property type="evidence" value="ECO:0007669"/>
    <property type="project" value="UniProtKB-KW"/>
</dbReference>
<feature type="domain" description="HTH lysR-type" evidence="5">
    <location>
        <begin position="1"/>
        <end position="58"/>
    </location>
</feature>
<keyword evidence="2" id="KW-0805">Transcription regulation</keyword>
<evidence type="ECO:0000256" key="3">
    <source>
        <dbReference type="ARBA" id="ARBA00023125"/>
    </source>
</evidence>
<dbReference type="Pfam" id="PF03466">
    <property type="entry name" value="LysR_substrate"/>
    <property type="match status" value="1"/>
</dbReference>
<dbReference type="RefSeq" id="WP_176610300.1">
    <property type="nucleotide sequence ID" value="NZ_CP056117.1"/>
</dbReference>
<evidence type="ECO:0000313" key="6">
    <source>
        <dbReference type="EMBL" id="QKZ99105.1"/>
    </source>
</evidence>
<name>A0A7H8UH18_ENTCL</name>
<dbReference type="InterPro" id="IPR000847">
    <property type="entry name" value="LysR_HTH_N"/>
</dbReference>
<dbReference type="InterPro" id="IPR036388">
    <property type="entry name" value="WH-like_DNA-bd_sf"/>
</dbReference>